<evidence type="ECO:0000256" key="6">
    <source>
        <dbReference type="ARBA" id="ARBA00023125"/>
    </source>
</evidence>
<evidence type="ECO:0000259" key="11">
    <source>
        <dbReference type="PROSITE" id="PS51194"/>
    </source>
</evidence>
<dbReference type="InterPro" id="IPR001650">
    <property type="entry name" value="Helicase_C-like"/>
</dbReference>
<feature type="binding site" evidence="9">
    <location>
        <begin position="176"/>
        <end position="183"/>
    </location>
    <ligand>
        <name>ATP</name>
        <dbReference type="ChEBI" id="CHEBI:30616"/>
    </ligand>
</feature>
<keyword evidence="2 9" id="KW-0378">Hydrolase</keyword>
<evidence type="ECO:0000313" key="12">
    <source>
        <dbReference type="EMBL" id="MFD0966120.1"/>
    </source>
</evidence>
<keyword evidence="8 9" id="KW-0804">Transcription</keyword>
<feature type="short sequence motif" description="DEAH box" evidence="9">
    <location>
        <begin position="287"/>
        <end position="290"/>
    </location>
</feature>
<dbReference type="InterPro" id="IPR049730">
    <property type="entry name" value="SNF2/RAD54-like_C"/>
</dbReference>
<dbReference type="InterPro" id="IPR014001">
    <property type="entry name" value="Helicase_ATP-bd"/>
</dbReference>
<dbReference type="PANTHER" id="PTHR45766">
    <property type="entry name" value="DNA ANNEALING HELICASE AND ENDONUCLEASE ZRANB3 FAMILY MEMBER"/>
    <property type="match status" value="1"/>
</dbReference>
<feature type="domain" description="Helicase C-terminal" evidence="11">
    <location>
        <begin position="493"/>
        <end position="672"/>
    </location>
</feature>
<dbReference type="Gene3D" id="6.10.140.2230">
    <property type="match status" value="1"/>
</dbReference>
<comment type="function">
    <text evidence="9">Transcription regulator that activates transcription by stimulating RNA polymerase (RNAP) recycling in case of stress conditions such as supercoiled DNA or high salt concentrations. Probably acts by releasing the RNAP, when it is trapped or immobilized on tightly supercoiled DNA. Does not activate transcription on linear DNA. Probably not involved in DNA repair.</text>
</comment>
<comment type="subunit">
    <text evidence="9">Interacts with the RNAP. Has a higher affinity for the core RNAP than for the holoenzyme. Its ATPase activity is stimulated by binding to RNAP.</text>
</comment>
<evidence type="ECO:0000256" key="9">
    <source>
        <dbReference type="HAMAP-Rule" id="MF_01821"/>
    </source>
</evidence>
<name>A0ABW3I927_9PAST</name>
<evidence type="ECO:0000256" key="7">
    <source>
        <dbReference type="ARBA" id="ARBA00023159"/>
    </source>
</evidence>
<evidence type="ECO:0000313" key="13">
    <source>
        <dbReference type="Proteomes" id="UP001596996"/>
    </source>
</evidence>
<dbReference type="EMBL" id="JBHTJN010000009">
    <property type="protein sequence ID" value="MFD0966120.1"/>
    <property type="molecule type" value="Genomic_DNA"/>
</dbReference>
<evidence type="ECO:0000256" key="3">
    <source>
        <dbReference type="ARBA" id="ARBA00022806"/>
    </source>
</evidence>
<dbReference type="InterPro" id="IPR023949">
    <property type="entry name" value="Helicase_RapA"/>
</dbReference>
<keyword evidence="6 9" id="KW-0238">DNA-binding</keyword>
<dbReference type="InterPro" id="IPR000330">
    <property type="entry name" value="SNF2_N"/>
</dbReference>
<dbReference type="Proteomes" id="UP001596996">
    <property type="component" value="Unassembled WGS sequence"/>
</dbReference>
<protein>
    <recommendedName>
        <fullName evidence="9">RNA polymerase-associated protein RapA</fullName>
        <ecNumber evidence="9">3.6.4.-</ecNumber>
    </recommendedName>
    <alternativeName>
        <fullName evidence="9">ATP-dependent helicase HepA</fullName>
    </alternativeName>
</protein>
<dbReference type="CDD" id="cd18011">
    <property type="entry name" value="DEXDc_RapA"/>
    <property type="match status" value="1"/>
</dbReference>
<evidence type="ECO:0000256" key="4">
    <source>
        <dbReference type="ARBA" id="ARBA00022840"/>
    </source>
</evidence>
<dbReference type="Pfam" id="PF12137">
    <property type="entry name" value="RapA_C"/>
    <property type="match status" value="1"/>
</dbReference>
<dbReference type="PROSITE" id="PS51192">
    <property type="entry name" value="HELICASE_ATP_BIND_1"/>
    <property type="match status" value="1"/>
</dbReference>
<dbReference type="NCBIfam" id="NF003426">
    <property type="entry name" value="PRK04914.1"/>
    <property type="match status" value="1"/>
</dbReference>
<dbReference type="Gene3D" id="3.30.360.80">
    <property type="match status" value="1"/>
</dbReference>
<dbReference type="RefSeq" id="WP_380819889.1">
    <property type="nucleotide sequence ID" value="NZ_JBHTJN010000009.1"/>
</dbReference>
<dbReference type="Pfam" id="PF18339">
    <property type="entry name" value="Tudor_1_RapA"/>
    <property type="match status" value="1"/>
</dbReference>
<dbReference type="InterPro" id="IPR022737">
    <property type="entry name" value="RapA_C"/>
</dbReference>
<dbReference type="Gene3D" id="3.40.50.10810">
    <property type="entry name" value="Tandem AAA-ATPase domain"/>
    <property type="match status" value="1"/>
</dbReference>
<reference evidence="13" key="1">
    <citation type="journal article" date="2019" name="Int. J. Syst. Evol. Microbiol.">
        <title>The Global Catalogue of Microorganisms (GCM) 10K type strain sequencing project: providing services to taxonomists for standard genome sequencing and annotation.</title>
        <authorList>
            <consortium name="The Broad Institute Genomics Platform"/>
            <consortium name="The Broad Institute Genome Sequencing Center for Infectious Disease"/>
            <person name="Wu L."/>
            <person name="Ma J."/>
        </authorList>
    </citation>
    <scope>NUCLEOTIDE SEQUENCE [LARGE SCALE GENOMIC DNA]</scope>
    <source>
        <strain evidence="13">CCUG 61707</strain>
    </source>
</reference>
<keyword evidence="3 9" id="KW-0347">Helicase</keyword>
<proteinExistence type="inferred from homology"/>
<accession>A0ABW3I927</accession>
<dbReference type="Gene3D" id="6.10.140.1500">
    <property type="match status" value="1"/>
</dbReference>
<dbReference type="Pfam" id="PF18337">
    <property type="entry name" value="Tudor_RapA"/>
    <property type="match status" value="1"/>
</dbReference>
<dbReference type="Pfam" id="PF00271">
    <property type="entry name" value="Helicase_C"/>
    <property type="match status" value="1"/>
</dbReference>
<dbReference type="EC" id="3.6.4.-" evidence="9"/>
<dbReference type="Pfam" id="PF00176">
    <property type="entry name" value="SNF2-rel_dom"/>
    <property type="match status" value="1"/>
</dbReference>
<dbReference type="InterPro" id="IPR038718">
    <property type="entry name" value="SNF2-like_sf"/>
</dbReference>
<dbReference type="Gene3D" id="2.30.30.930">
    <property type="match status" value="1"/>
</dbReference>
<dbReference type="InterPro" id="IPR040765">
    <property type="entry name" value="Tudor_1_RapA"/>
</dbReference>
<comment type="similarity">
    <text evidence="9">Belongs to the SNF2/RAD54 helicase family. RapA subfamily.</text>
</comment>
<evidence type="ECO:0000256" key="2">
    <source>
        <dbReference type="ARBA" id="ARBA00022801"/>
    </source>
</evidence>
<gene>
    <name evidence="9 12" type="primary">rapA</name>
    <name evidence="12" type="ORF">ACFQ02_04535</name>
</gene>
<evidence type="ECO:0000256" key="5">
    <source>
        <dbReference type="ARBA" id="ARBA00023015"/>
    </source>
</evidence>
<keyword evidence="4 9" id="KW-0067">ATP-binding</keyword>
<dbReference type="CDD" id="cd18793">
    <property type="entry name" value="SF2_C_SNF"/>
    <property type="match status" value="1"/>
</dbReference>
<feature type="domain" description="Helicase ATP-binding" evidence="10">
    <location>
        <begin position="163"/>
        <end position="341"/>
    </location>
</feature>
<dbReference type="InterPro" id="IPR057342">
    <property type="entry name" value="DEXDc_RapA"/>
</dbReference>
<dbReference type="Gene3D" id="3.40.50.300">
    <property type="entry name" value="P-loop containing nucleotide triphosphate hydrolases"/>
    <property type="match status" value="1"/>
</dbReference>
<dbReference type="InterPro" id="IPR040766">
    <property type="entry name" value="Tudor_2_RapA"/>
</dbReference>
<evidence type="ECO:0000256" key="8">
    <source>
        <dbReference type="ARBA" id="ARBA00023163"/>
    </source>
</evidence>
<keyword evidence="1 9" id="KW-0547">Nucleotide-binding</keyword>
<dbReference type="Gene3D" id="2.30.30.140">
    <property type="match status" value="1"/>
</dbReference>
<dbReference type="PROSITE" id="PS51194">
    <property type="entry name" value="HELICASE_CTER"/>
    <property type="match status" value="1"/>
</dbReference>
<sequence length="976" mass="111513">MSFAIGQRWISESESSLGLGIITALDLRKVTISFPATEEVRIYAIENAPLARVRFQQGDKICHKTGWQGEVKEIMEQKSLLFYLVENVQLGEQIPVCETELAHHISFSKPQERLFSAQIDRSDHFALRYQALKHQQAQFQSPLRGLRGTRAGLIPHQLHIAKEVGQRVAPRVLLADEVGLGKTIEAGMILQQQIFSEKVQRAVIIVPESLQHQWLVEMLRRFNLHFALFDEERCSDFDSQNESAVEIQKINPFDTENFILCSLDWLISKPNRANQLHQCDFDLLIVDEAHHLQWSPQQASPEYAFIKSLAHKIPAVLLLTATPEQLGMESHFARLHLLDPDRFYDYAAFIEEQKHYRPVANAVQTLLTDKWLNNDEQNQLTELLSEQNIEPMLKAINSDAYQEQRDLARQELIDNLLDRHGTSRILFRNTRQGVKGFPRRTYHQINLNLPDQYQNAAKVLNMFGDHQPMDLFYPEKMFQKVNQDASWWDFDPRVEWLITFLRNHTDEKVLVICHQATTAIQLEQALREKEGIRSAVFHEKMTIVERDRASAYFAQQENGAQILLTSSIGSEGRNFQFACHLVLFNLPDNVDLLEQCIGRLDRIGQRRDIEIHVPCFTNTPQILLARWYHEGLNAFEETCPMGATLFAKLGNELQQFLQNATALCESKQQDFKAFIERTAKDRLMLKTELEQGRDRLLELNSNGGEQAQQLAEKISVEDGNDELINFTLNLFDIIGVEQEDLGEKSIVIHPTGTMLVPDFPGLKEEGITLTFDRQLALAREELEFFTWDHPMIRNGIDLITSGDIGKSAVALLTNNNLPAGTVLLELIFVVETQAPHGLHLTRFLPPTPVRLLLDAKGNNLAEQVSFAKLQRQLKPIGKNMANKVVKMLRPSIEQLLLKAEGQAKSSAQQVILQAQALADQQLNAEINRLIALRALNKNIRQTEIDTLENQLSLSLQQITQATWRLDSLRLIISNKE</sequence>
<organism evidence="12 13">
    <name type="scientific">Seminibacterium arietis</name>
    <dbReference type="NCBI Taxonomy" id="1173502"/>
    <lineage>
        <taxon>Bacteria</taxon>
        <taxon>Pseudomonadati</taxon>
        <taxon>Pseudomonadota</taxon>
        <taxon>Gammaproteobacteria</taxon>
        <taxon>Pasteurellales</taxon>
        <taxon>Pasteurellaceae</taxon>
        <taxon>Seminibacterium</taxon>
    </lineage>
</organism>
<evidence type="ECO:0000259" key="10">
    <source>
        <dbReference type="PROSITE" id="PS51192"/>
    </source>
</evidence>
<dbReference type="InterPro" id="IPR027417">
    <property type="entry name" value="P-loop_NTPase"/>
</dbReference>
<dbReference type="HAMAP" id="MF_01821">
    <property type="entry name" value="Helicase_RapA"/>
    <property type="match status" value="1"/>
</dbReference>
<dbReference type="PANTHER" id="PTHR45766:SF6">
    <property type="entry name" value="SWI_SNF-RELATED MATRIX-ASSOCIATED ACTIN-DEPENDENT REGULATOR OF CHROMATIN SUBFAMILY A-LIKE PROTEIN 1"/>
    <property type="match status" value="1"/>
</dbReference>
<dbReference type="SMART" id="SM00490">
    <property type="entry name" value="HELICc"/>
    <property type="match status" value="1"/>
</dbReference>
<comment type="caution">
    <text evidence="12">The sequence shown here is derived from an EMBL/GenBank/DDBJ whole genome shotgun (WGS) entry which is preliminary data.</text>
</comment>
<dbReference type="SMART" id="SM00487">
    <property type="entry name" value="DEXDc"/>
    <property type="match status" value="1"/>
</dbReference>
<keyword evidence="7 9" id="KW-0010">Activator</keyword>
<keyword evidence="13" id="KW-1185">Reference proteome</keyword>
<keyword evidence="5 9" id="KW-0805">Transcription regulation</keyword>
<evidence type="ECO:0000256" key="1">
    <source>
        <dbReference type="ARBA" id="ARBA00022741"/>
    </source>
</evidence>
<dbReference type="SUPFAM" id="SSF52540">
    <property type="entry name" value="P-loop containing nucleoside triphosphate hydrolases"/>
    <property type="match status" value="2"/>
</dbReference>